<name>A0A8H6HTN4_9AGAR</name>
<reference evidence="3 4" key="1">
    <citation type="submission" date="2020-07" db="EMBL/GenBank/DDBJ databases">
        <title>Comparative genomics of pyrophilous fungi reveals a link between fire events and developmental genes.</title>
        <authorList>
            <consortium name="DOE Joint Genome Institute"/>
            <person name="Steindorff A.S."/>
            <person name="Carver A."/>
            <person name="Calhoun S."/>
            <person name="Stillman K."/>
            <person name="Liu H."/>
            <person name="Lipzen A."/>
            <person name="Pangilinan J."/>
            <person name="Labutti K."/>
            <person name="Bruns T.D."/>
            <person name="Grigoriev I.V."/>
        </authorList>
    </citation>
    <scope>NUCLEOTIDE SEQUENCE [LARGE SCALE GENOMIC DNA]</scope>
    <source>
        <strain evidence="3 4">CBS 144469</strain>
    </source>
</reference>
<dbReference type="InterPro" id="IPR045328">
    <property type="entry name" value="Kre9/Knh1"/>
</dbReference>
<feature type="chain" id="PRO_5034503774" evidence="2">
    <location>
        <begin position="24"/>
        <end position="256"/>
    </location>
</feature>
<evidence type="ECO:0000256" key="2">
    <source>
        <dbReference type="SAM" id="SignalP"/>
    </source>
</evidence>
<keyword evidence="2" id="KW-0732">Signal</keyword>
<protein>
    <submittedName>
        <fullName evidence="3">Uncharacterized protein</fullName>
    </submittedName>
</protein>
<evidence type="ECO:0000256" key="1">
    <source>
        <dbReference type="SAM" id="MobiDB-lite"/>
    </source>
</evidence>
<evidence type="ECO:0000313" key="4">
    <source>
        <dbReference type="Proteomes" id="UP000521943"/>
    </source>
</evidence>
<keyword evidence="4" id="KW-1185">Reference proteome</keyword>
<feature type="compositionally biased region" description="Low complexity" evidence="1">
    <location>
        <begin position="149"/>
        <end position="228"/>
    </location>
</feature>
<gene>
    <name evidence="3" type="ORF">DFP72DRAFT_472160</name>
</gene>
<feature type="signal peptide" evidence="2">
    <location>
        <begin position="1"/>
        <end position="23"/>
    </location>
</feature>
<dbReference type="PANTHER" id="PTHR28154:SF1">
    <property type="entry name" value="CELL WALL SYNTHESIS PROTEIN KNH1-RELATED"/>
    <property type="match status" value="1"/>
</dbReference>
<dbReference type="GO" id="GO:0006078">
    <property type="term" value="P:(1-&gt;6)-beta-D-glucan biosynthetic process"/>
    <property type="evidence" value="ECO:0007669"/>
    <property type="project" value="InterPro"/>
</dbReference>
<sequence>MSPNLFHLVTLFLAFSLFSLANAALYVVTPRDQSTCRGGEPCTVTWLDDGRAPLLTAIGVSTIGLYTGQKKIVQTLPPIDVSANLSFVFTPDPDAGPNSDSYYLAFTSTQAKNGTGFYEAFSPWFRLEGMKGSFNSPDPSATKSIPIPSTLSNKPTTSTTMTTITVGTLSTAIPDPPISISTPTTTPTASSSSSSSTSTSTTTPRIVTSTTPLSTSSTSAASSSTNAPLNNGALSRSNLSLSAICVGLLISTLLIS</sequence>
<organism evidence="3 4">
    <name type="scientific">Ephemerocybe angulata</name>
    <dbReference type="NCBI Taxonomy" id="980116"/>
    <lineage>
        <taxon>Eukaryota</taxon>
        <taxon>Fungi</taxon>
        <taxon>Dikarya</taxon>
        <taxon>Basidiomycota</taxon>
        <taxon>Agaricomycotina</taxon>
        <taxon>Agaricomycetes</taxon>
        <taxon>Agaricomycetidae</taxon>
        <taxon>Agaricales</taxon>
        <taxon>Agaricineae</taxon>
        <taxon>Psathyrellaceae</taxon>
        <taxon>Ephemerocybe</taxon>
    </lineage>
</organism>
<dbReference type="EMBL" id="JACGCI010000048">
    <property type="protein sequence ID" value="KAF6751658.1"/>
    <property type="molecule type" value="Genomic_DNA"/>
</dbReference>
<dbReference type="Proteomes" id="UP000521943">
    <property type="component" value="Unassembled WGS sequence"/>
</dbReference>
<dbReference type="PANTHER" id="PTHR28154">
    <property type="entry name" value="CELL WALL SYNTHESIS PROTEIN KNH1-RELATED"/>
    <property type="match status" value="1"/>
</dbReference>
<proteinExistence type="predicted"/>
<dbReference type="AlphaFoldDB" id="A0A8H6HTN4"/>
<comment type="caution">
    <text evidence="3">The sequence shown here is derived from an EMBL/GenBank/DDBJ whole genome shotgun (WGS) entry which is preliminary data.</text>
</comment>
<feature type="region of interest" description="Disordered" evidence="1">
    <location>
        <begin position="136"/>
        <end position="228"/>
    </location>
</feature>
<dbReference type="OrthoDB" id="2432613at2759"/>
<evidence type="ECO:0000313" key="3">
    <source>
        <dbReference type="EMBL" id="KAF6751658.1"/>
    </source>
</evidence>
<accession>A0A8H6HTN4</accession>
<dbReference type="GO" id="GO:0042546">
    <property type="term" value="P:cell wall biogenesis"/>
    <property type="evidence" value="ECO:0007669"/>
    <property type="project" value="InterPro"/>
</dbReference>